<evidence type="ECO:0000313" key="3">
    <source>
        <dbReference type="EMBL" id="KAG8081218.1"/>
    </source>
</evidence>
<name>A0A8J5TF18_ZIZPA</name>
<protein>
    <submittedName>
        <fullName evidence="3">Uncharacterized protein</fullName>
    </submittedName>
</protein>
<keyword evidence="4" id="KW-1185">Reference proteome</keyword>
<feature type="compositionally biased region" description="Basic and acidic residues" evidence="2">
    <location>
        <begin position="427"/>
        <end position="437"/>
    </location>
</feature>
<dbReference type="OrthoDB" id="682528at2759"/>
<reference evidence="3" key="1">
    <citation type="journal article" date="2021" name="bioRxiv">
        <title>Whole Genome Assembly and Annotation of Northern Wild Rice, Zizania palustris L., Supports a Whole Genome Duplication in the Zizania Genus.</title>
        <authorList>
            <person name="Haas M."/>
            <person name="Kono T."/>
            <person name="Macchietto M."/>
            <person name="Millas R."/>
            <person name="McGilp L."/>
            <person name="Shao M."/>
            <person name="Duquette J."/>
            <person name="Hirsch C.N."/>
            <person name="Kimball J."/>
        </authorList>
    </citation>
    <scope>NUCLEOTIDE SEQUENCE</scope>
    <source>
        <tissue evidence="3">Fresh leaf tissue</tissue>
    </source>
</reference>
<accession>A0A8J5TF18</accession>
<feature type="coiled-coil region" evidence="1">
    <location>
        <begin position="12"/>
        <end position="145"/>
    </location>
</feature>
<feature type="region of interest" description="Disordered" evidence="2">
    <location>
        <begin position="427"/>
        <end position="449"/>
    </location>
</feature>
<evidence type="ECO:0000313" key="4">
    <source>
        <dbReference type="Proteomes" id="UP000729402"/>
    </source>
</evidence>
<dbReference type="PANTHER" id="PTHR31071">
    <property type="entry name" value="GB|AAF24581.1"/>
    <property type="match status" value="1"/>
</dbReference>
<sequence length="449" mass="50502">MPIMEKATKWDSVNKKSNLVALEAELEKARAQMSELLDEKRAARKKLERFLTRLAEEKAAWKSRLKEELRMERHHRRQLEAANAKLLKEAASARQRYETERKARELMEEACEELTKEVEEDQAEVEALRRECVAMREEMEEERRMLQMAEVWREERVQMKLSDARAVLEHKYAHLNRLHAEMESFLRRTRNHHKLHFPLHKDKDKSTGTADAADALALRTIMADAATSVRGAIADYRSPHAPEDVDAVFEHFRRKNATNGGGGSPSLAHAAAASCSSSSPATELFLEKLHAGDDAASVSDGAGGWDWERERETPPKDSSAWVQGRSCDVPDANGSGVAESRSRRSGNFNTELIRRLWRSAISESRKKAAAAPSSTAGTCRVLHKGCSPLSYSDRDTTTTRPTVIEAAAAAKTATNKKKSLKEKLMEARMEDHRDHNKPCQAEAAVKQRS</sequence>
<evidence type="ECO:0000256" key="2">
    <source>
        <dbReference type="SAM" id="MobiDB-lite"/>
    </source>
</evidence>
<comment type="caution">
    <text evidence="3">The sequence shown here is derived from an EMBL/GenBank/DDBJ whole genome shotgun (WGS) entry which is preliminary data.</text>
</comment>
<proteinExistence type="predicted"/>
<feature type="compositionally biased region" description="Basic and acidic residues" evidence="2">
    <location>
        <begin position="306"/>
        <end position="315"/>
    </location>
</feature>
<dbReference type="Proteomes" id="UP000729402">
    <property type="component" value="Unassembled WGS sequence"/>
</dbReference>
<organism evidence="3 4">
    <name type="scientific">Zizania palustris</name>
    <name type="common">Northern wild rice</name>
    <dbReference type="NCBI Taxonomy" id="103762"/>
    <lineage>
        <taxon>Eukaryota</taxon>
        <taxon>Viridiplantae</taxon>
        <taxon>Streptophyta</taxon>
        <taxon>Embryophyta</taxon>
        <taxon>Tracheophyta</taxon>
        <taxon>Spermatophyta</taxon>
        <taxon>Magnoliopsida</taxon>
        <taxon>Liliopsida</taxon>
        <taxon>Poales</taxon>
        <taxon>Poaceae</taxon>
        <taxon>BOP clade</taxon>
        <taxon>Oryzoideae</taxon>
        <taxon>Oryzeae</taxon>
        <taxon>Zizaniinae</taxon>
        <taxon>Zizania</taxon>
    </lineage>
</organism>
<dbReference type="AlphaFoldDB" id="A0A8J5TF18"/>
<gene>
    <name evidence="3" type="ORF">GUJ93_ZPchr0007g5377</name>
</gene>
<feature type="region of interest" description="Disordered" evidence="2">
    <location>
        <begin position="297"/>
        <end position="343"/>
    </location>
</feature>
<dbReference type="InterPro" id="IPR043424">
    <property type="entry name" value="BLT-like"/>
</dbReference>
<keyword evidence="1" id="KW-0175">Coiled coil</keyword>
<dbReference type="EMBL" id="JAAALK010000282">
    <property type="protein sequence ID" value="KAG8081218.1"/>
    <property type="molecule type" value="Genomic_DNA"/>
</dbReference>
<reference evidence="3" key="2">
    <citation type="submission" date="2021-02" db="EMBL/GenBank/DDBJ databases">
        <authorList>
            <person name="Kimball J.A."/>
            <person name="Haas M.W."/>
            <person name="Macchietto M."/>
            <person name="Kono T."/>
            <person name="Duquette J."/>
            <person name="Shao M."/>
        </authorList>
    </citation>
    <scope>NUCLEOTIDE SEQUENCE</scope>
    <source>
        <tissue evidence="3">Fresh leaf tissue</tissue>
    </source>
</reference>
<evidence type="ECO:0000256" key="1">
    <source>
        <dbReference type="SAM" id="Coils"/>
    </source>
</evidence>
<dbReference type="PANTHER" id="PTHR31071:SF32">
    <property type="entry name" value="OS07G0102200 PROTEIN"/>
    <property type="match status" value="1"/>
</dbReference>